<dbReference type="InterPro" id="IPR036291">
    <property type="entry name" value="NAD(P)-bd_dom_sf"/>
</dbReference>
<dbReference type="PANTHER" id="PTHR42760:SF133">
    <property type="entry name" value="3-OXOACYL-[ACYL-CARRIER-PROTEIN] REDUCTASE"/>
    <property type="match status" value="1"/>
</dbReference>
<dbReference type="PANTHER" id="PTHR42760">
    <property type="entry name" value="SHORT-CHAIN DEHYDROGENASES/REDUCTASES FAMILY MEMBER"/>
    <property type="match status" value="1"/>
</dbReference>
<protein>
    <submittedName>
        <fullName evidence="4">Mycofactocin-coupled SDR family oxidoreductase</fullName>
    </submittedName>
</protein>
<dbReference type="InterPro" id="IPR023985">
    <property type="entry name" value="SDR_subfam_1"/>
</dbReference>
<keyword evidence="5" id="KW-1185">Reference proteome</keyword>
<evidence type="ECO:0000256" key="2">
    <source>
        <dbReference type="ARBA" id="ARBA00023002"/>
    </source>
</evidence>
<name>A0ABP3RTM6_9ACTN</name>
<dbReference type="NCBIfam" id="TIGR03971">
    <property type="entry name" value="SDR_subfam_1"/>
    <property type="match status" value="1"/>
</dbReference>
<comment type="similarity">
    <text evidence="1">Belongs to the short-chain dehydrogenases/reductases (SDR) family.</text>
</comment>
<dbReference type="PRINTS" id="PR00081">
    <property type="entry name" value="GDHRDH"/>
</dbReference>
<evidence type="ECO:0000313" key="5">
    <source>
        <dbReference type="Proteomes" id="UP001500957"/>
    </source>
</evidence>
<dbReference type="SUPFAM" id="SSF51735">
    <property type="entry name" value="NAD(P)-binding Rossmann-fold domains"/>
    <property type="match status" value="1"/>
</dbReference>
<dbReference type="EMBL" id="BAAAHE010000014">
    <property type="protein sequence ID" value="GAA0616744.1"/>
    <property type="molecule type" value="Genomic_DNA"/>
</dbReference>
<keyword evidence="3" id="KW-0520">NAD</keyword>
<keyword evidence="2" id="KW-0560">Oxidoreductase</keyword>
<dbReference type="RefSeq" id="WP_344603910.1">
    <property type="nucleotide sequence ID" value="NZ_BAAAHE010000014.1"/>
</dbReference>
<proteinExistence type="inferred from homology"/>
<evidence type="ECO:0000256" key="1">
    <source>
        <dbReference type="ARBA" id="ARBA00006484"/>
    </source>
</evidence>
<dbReference type="Pfam" id="PF13561">
    <property type="entry name" value="adh_short_C2"/>
    <property type="match status" value="1"/>
</dbReference>
<reference evidence="5" key="1">
    <citation type="journal article" date="2019" name="Int. J. Syst. Evol. Microbiol.">
        <title>The Global Catalogue of Microorganisms (GCM) 10K type strain sequencing project: providing services to taxonomists for standard genome sequencing and annotation.</title>
        <authorList>
            <consortium name="The Broad Institute Genomics Platform"/>
            <consortium name="The Broad Institute Genome Sequencing Center for Infectious Disease"/>
            <person name="Wu L."/>
            <person name="Ma J."/>
        </authorList>
    </citation>
    <scope>NUCLEOTIDE SEQUENCE [LARGE SCALE GENOMIC DNA]</scope>
    <source>
        <strain evidence="5">JCM 10671</strain>
    </source>
</reference>
<accession>A0ABP3RTM6</accession>
<evidence type="ECO:0000313" key="4">
    <source>
        <dbReference type="EMBL" id="GAA0616744.1"/>
    </source>
</evidence>
<organism evidence="4 5">
    <name type="scientific">Sporichthya brevicatena</name>
    <dbReference type="NCBI Taxonomy" id="171442"/>
    <lineage>
        <taxon>Bacteria</taxon>
        <taxon>Bacillati</taxon>
        <taxon>Actinomycetota</taxon>
        <taxon>Actinomycetes</taxon>
        <taxon>Sporichthyales</taxon>
        <taxon>Sporichthyaceae</taxon>
        <taxon>Sporichthya</taxon>
    </lineage>
</organism>
<dbReference type="Proteomes" id="UP001500957">
    <property type="component" value="Unassembled WGS sequence"/>
</dbReference>
<dbReference type="InterPro" id="IPR002347">
    <property type="entry name" value="SDR_fam"/>
</dbReference>
<evidence type="ECO:0000256" key="3">
    <source>
        <dbReference type="ARBA" id="ARBA00023027"/>
    </source>
</evidence>
<comment type="caution">
    <text evidence="4">The sequence shown here is derived from an EMBL/GenBank/DDBJ whole genome shotgun (WGS) entry which is preliminary data.</text>
</comment>
<sequence>MTNRFAGTVVLISGVARGQGRSHAVRLAAEGADIIGFDICSDIATNEYPLATLDDLEETRKLIESHDRRAVLVQADARDRNAVRDVVAQGVADLGGLTHVVAQAGICPLGNEDPQAFVDVVDTNLGGVLNTVGAAIPHLRPGSAIVCTGSLAGLISGGTSRNAGGGLGYSWSKVTIASYVHDLAKVLAPKSIRVNAVHPTNTDTPMLQSPPMYRAFRPDLENPTADDARVAFPALNAMPTPWVEPNDISDAVLFLLSEQARWITGVQLPVDAGAYVKASPRP</sequence>
<dbReference type="Gene3D" id="3.40.50.720">
    <property type="entry name" value="NAD(P)-binding Rossmann-like Domain"/>
    <property type="match status" value="1"/>
</dbReference>
<gene>
    <name evidence="4" type="ORF">GCM10009547_18560</name>
</gene>
<dbReference type="CDD" id="cd05233">
    <property type="entry name" value="SDR_c"/>
    <property type="match status" value="1"/>
</dbReference>